<feature type="compositionally biased region" description="Basic and acidic residues" evidence="1">
    <location>
        <begin position="71"/>
        <end position="113"/>
    </location>
</feature>
<protein>
    <submittedName>
        <fullName evidence="4">Uncharacterized protein</fullName>
    </submittedName>
</protein>
<dbReference type="OrthoDB" id="10342631at2759"/>
<accession>A0A7I4Y5Z1</accession>
<organism evidence="3 4">
    <name type="scientific">Haemonchus contortus</name>
    <name type="common">Barber pole worm</name>
    <dbReference type="NCBI Taxonomy" id="6289"/>
    <lineage>
        <taxon>Eukaryota</taxon>
        <taxon>Metazoa</taxon>
        <taxon>Ecdysozoa</taxon>
        <taxon>Nematoda</taxon>
        <taxon>Chromadorea</taxon>
        <taxon>Rhabditida</taxon>
        <taxon>Rhabditina</taxon>
        <taxon>Rhabditomorpha</taxon>
        <taxon>Strongyloidea</taxon>
        <taxon>Trichostrongylidae</taxon>
        <taxon>Haemonchus</taxon>
    </lineage>
</organism>
<feature type="compositionally biased region" description="Low complexity" evidence="1">
    <location>
        <begin position="43"/>
        <end position="66"/>
    </location>
</feature>
<evidence type="ECO:0000313" key="4">
    <source>
        <dbReference type="WBParaSite" id="HCON_00049975-00001"/>
    </source>
</evidence>
<dbReference type="OMA" id="EQMAMDK"/>
<evidence type="ECO:0000313" key="3">
    <source>
        <dbReference type="Proteomes" id="UP000025227"/>
    </source>
</evidence>
<feature type="signal peptide" evidence="2">
    <location>
        <begin position="1"/>
        <end position="17"/>
    </location>
</feature>
<keyword evidence="3" id="KW-1185">Reference proteome</keyword>
<sequence length="203" mass="22923">MFELLIPFSCLFCSILAANSCIKRREEKSLRSMPVPKGENQVSFSAASSSSCSDAHTNNAHTNKNTSKVVDGSEPKKIEKSEKVAEMSHEKATKKSSEEKFDVKMNQEKKACSLERQQNTRTEATQDDIMKDEDVKKRNKSLEKVVILERTKSASFKQFPPESEKTHDSARNRLALLHAAEQMAMDKADYDDFGPPMRSTKRT</sequence>
<feature type="chain" id="PRO_5029578201" evidence="2">
    <location>
        <begin position="18"/>
        <end position="203"/>
    </location>
</feature>
<dbReference type="Proteomes" id="UP000025227">
    <property type="component" value="Unplaced"/>
</dbReference>
<reference evidence="4" key="1">
    <citation type="submission" date="2020-12" db="UniProtKB">
        <authorList>
            <consortium name="WormBaseParasite"/>
        </authorList>
    </citation>
    <scope>IDENTIFICATION</scope>
    <source>
        <strain evidence="4">MHco3</strain>
    </source>
</reference>
<name>A0A7I4Y5Z1_HAECO</name>
<evidence type="ECO:0000256" key="1">
    <source>
        <dbReference type="SAM" id="MobiDB-lite"/>
    </source>
</evidence>
<dbReference type="WBParaSite" id="HCON_00049975-00001">
    <property type="protein sequence ID" value="HCON_00049975-00001"/>
    <property type="gene ID" value="HCON_00049975"/>
</dbReference>
<keyword evidence="2" id="KW-0732">Signal</keyword>
<dbReference type="AlphaFoldDB" id="A0A7I4Y5Z1"/>
<feature type="region of interest" description="Disordered" evidence="1">
    <location>
        <begin position="29"/>
        <end position="132"/>
    </location>
</feature>
<proteinExistence type="predicted"/>
<evidence type="ECO:0000256" key="2">
    <source>
        <dbReference type="SAM" id="SignalP"/>
    </source>
</evidence>